<dbReference type="GO" id="GO:0000287">
    <property type="term" value="F:magnesium ion binding"/>
    <property type="evidence" value="ECO:0007669"/>
    <property type="project" value="InterPro"/>
</dbReference>
<accession>A4XET1</accession>
<keyword evidence="5" id="KW-0418">Kinase</keyword>
<dbReference type="PANTHER" id="PTHR10210:SF41">
    <property type="entry name" value="RIBOSE-PHOSPHATE PYROPHOSPHOKINASE 1, CHLOROPLASTIC"/>
    <property type="match status" value="1"/>
</dbReference>
<dbReference type="GO" id="GO:0006015">
    <property type="term" value="P:5-phosphoribose 1-diphosphate biosynthetic process"/>
    <property type="evidence" value="ECO:0007669"/>
    <property type="project" value="TreeGrafter"/>
</dbReference>
<dbReference type="GO" id="GO:0006164">
    <property type="term" value="P:purine nucleotide biosynthetic process"/>
    <property type="evidence" value="ECO:0007669"/>
    <property type="project" value="TreeGrafter"/>
</dbReference>
<gene>
    <name evidence="5" type="ordered locus">Saro_3582</name>
</gene>
<dbReference type="KEGG" id="nar:Saro_3582"/>
<dbReference type="PANTHER" id="PTHR10210">
    <property type="entry name" value="RIBOSE-PHOSPHATE DIPHOSPHOKINASE FAMILY MEMBER"/>
    <property type="match status" value="1"/>
</dbReference>
<feature type="domain" description="Phosphoribosyltransferase" evidence="3">
    <location>
        <begin position="163"/>
        <end position="257"/>
    </location>
</feature>
<reference evidence="5 6" key="1">
    <citation type="submission" date="2007-04" db="EMBL/GenBank/DDBJ databases">
        <title>Complete sequence of plasmid pNL2 of Novosphingobium aromaticivorans DSM 12444.</title>
        <authorList>
            <consortium name="US DOE Joint Genome Institute"/>
            <person name="Copeland A."/>
            <person name="Lucas S."/>
            <person name="Lapidus A."/>
            <person name="Barry K."/>
            <person name="Detter J.C."/>
            <person name="Glavina del Rio T."/>
            <person name="Hammon N."/>
            <person name="Israni S."/>
            <person name="Dalin E."/>
            <person name="Tice H."/>
            <person name="Pitluck S."/>
            <person name="Chertkov O."/>
            <person name="Han C."/>
            <person name="Thomson S."/>
            <person name="Schmutz J."/>
            <person name="Larimer F."/>
            <person name="Land M."/>
            <person name="Kyrpides N."/>
            <person name="Ivanova N."/>
            <person name="Fredrickson J."/>
            <person name="Romine M.F."/>
            <person name="Richardson P."/>
        </authorList>
    </citation>
    <scope>NUCLEOTIDE SEQUENCE [LARGE SCALE GENOMIC DNA]</scope>
    <source>
        <strain evidence="6">ATCC 700278 / DSM 12444 / CCUG 56034 / CIP 105152 / NBRC 16084 / F199</strain>
        <plasmid evidence="5 6">pNL2</plasmid>
    </source>
</reference>
<dbReference type="InterPro" id="IPR029099">
    <property type="entry name" value="Pribosyltran_N"/>
</dbReference>
<evidence type="ECO:0000259" key="4">
    <source>
        <dbReference type="Pfam" id="PF13793"/>
    </source>
</evidence>
<dbReference type="InterPro" id="IPR029057">
    <property type="entry name" value="PRTase-like"/>
</dbReference>
<dbReference type="EMBL" id="CP000677">
    <property type="protein sequence ID" value="ABP64442.1"/>
    <property type="molecule type" value="Genomic_DNA"/>
</dbReference>
<dbReference type="SMART" id="SM01400">
    <property type="entry name" value="Pribosyltran_N"/>
    <property type="match status" value="1"/>
</dbReference>
<keyword evidence="5" id="KW-0614">Plasmid</keyword>
<dbReference type="NCBIfam" id="NF005537">
    <property type="entry name" value="PRK07199.1"/>
    <property type="match status" value="1"/>
</dbReference>
<keyword evidence="1 2" id="KW-0545">Nucleotide biosynthesis</keyword>
<dbReference type="NCBIfam" id="TIGR01251">
    <property type="entry name" value="ribP_PPkin"/>
    <property type="match status" value="1"/>
</dbReference>
<dbReference type="CDD" id="cd06223">
    <property type="entry name" value="PRTases_typeI"/>
    <property type="match status" value="1"/>
</dbReference>
<evidence type="ECO:0000313" key="6">
    <source>
        <dbReference type="Proteomes" id="UP000009134"/>
    </source>
</evidence>
<dbReference type="InterPro" id="IPR000836">
    <property type="entry name" value="PRTase_dom"/>
</dbReference>
<dbReference type="FunFam" id="3.40.50.2020:FF:000014">
    <property type="entry name" value="Ribose-phosphate pyrophosphokinase 1"/>
    <property type="match status" value="1"/>
</dbReference>
<keyword evidence="5" id="KW-0808">Transferase</keyword>
<dbReference type="GO" id="GO:0005737">
    <property type="term" value="C:cytoplasm"/>
    <property type="evidence" value="ECO:0007669"/>
    <property type="project" value="TreeGrafter"/>
</dbReference>
<dbReference type="SUPFAM" id="SSF53271">
    <property type="entry name" value="PRTase-like"/>
    <property type="match status" value="2"/>
</dbReference>
<dbReference type="Proteomes" id="UP000009134">
    <property type="component" value="Plasmid pNL2"/>
</dbReference>
<dbReference type="AlphaFoldDB" id="A4XET1"/>
<dbReference type="GO" id="GO:0002189">
    <property type="term" value="C:ribose phosphate diphosphokinase complex"/>
    <property type="evidence" value="ECO:0007669"/>
    <property type="project" value="TreeGrafter"/>
</dbReference>
<evidence type="ECO:0000256" key="2">
    <source>
        <dbReference type="RuleBase" id="RU004324"/>
    </source>
</evidence>
<feature type="domain" description="Ribose-phosphate pyrophosphokinase N-terminal" evidence="4">
    <location>
        <begin position="17"/>
        <end position="115"/>
    </location>
</feature>
<name>A4XET1_NOVAD</name>
<geneLocation type="plasmid" evidence="5 6">
    <name>pNL2</name>
</geneLocation>
<dbReference type="Pfam" id="PF00156">
    <property type="entry name" value="Pribosyltran"/>
    <property type="match status" value="1"/>
</dbReference>
<sequence length="298" mass="31458">MMQAAAVYPFAECLAQGEALAAALGIPALPVEVHRFPDGESRVRLHPPARTAIVLRPLNDPNARLIELLLAAAALRDGGAARVILVAPYLGYMRQDMAFRPGEAVSQRVIGNLIAAHFDGLITVDPHLHRVSSLAEVAPGIPALSISAAPVLAAELAPGLDPRTVLVGPDSESRPWVESIASPLGLDVLVGEKVRHGDRAVRIELPGKEALHGRPAILVDDVISSGTTLIECARILRAAGATSVEAVATHGLARMQDLQRIAAAGVFRVRTTDSIAAHPGSIPLAPILAQALRRQHWF</sequence>
<evidence type="ECO:0000256" key="1">
    <source>
        <dbReference type="ARBA" id="ARBA00022727"/>
    </source>
</evidence>
<dbReference type="InterPro" id="IPR005946">
    <property type="entry name" value="Rib-P_diPkinase"/>
</dbReference>
<dbReference type="Pfam" id="PF13793">
    <property type="entry name" value="Pribosyltran_N"/>
    <property type="match status" value="1"/>
</dbReference>
<protein>
    <submittedName>
        <fullName evidence="5">Ribose-phosphate pyrophosphokinase</fullName>
    </submittedName>
</protein>
<proteinExistence type="inferred from homology"/>
<dbReference type="eggNOG" id="COG0462">
    <property type="taxonomic scope" value="Bacteria"/>
</dbReference>
<evidence type="ECO:0000313" key="5">
    <source>
        <dbReference type="EMBL" id="ABP64442.1"/>
    </source>
</evidence>
<dbReference type="HOGENOM" id="CLU_033546_2_2_5"/>
<comment type="similarity">
    <text evidence="2">Belongs to the ribose-phosphate pyrophosphokinase family.</text>
</comment>
<dbReference type="Gene3D" id="3.40.50.2020">
    <property type="match status" value="2"/>
</dbReference>
<dbReference type="RefSeq" id="WP_011906829.1">
    <property type="nucleotide sequence ID" value="NC_009427.1"/>
</dbReference>
<dbReference type="GO" id="GO:0004749">
    <property type="term" value="F:ribose phosphate diphosphokinase activity"/>
    <property type="evidence" value="ECO:0007669"/>
    <property type="project" value="TreeGrafter"/>
</dbReference>
<organism evidence="5 6">
    <name type="scientific">Novosphingobium aromaticivorans (strain ATCC 700278 / DSM 12444 / CCUG 56034 / CIP 105152 / NBRC 16084 / F199)</name>
    <dbReference type="NCBI Taxonomy" id="279238"/>
    <lineage>
        <taxon>Bacteria</taxon>
        <taxon>Pseudomonadati</taxon>
        <taxon>Pseudomonadota</taxon>
        <taxon>Alphaproteobacteria</taxon>
        <taxon>Sphingomonadales</taxon>
        <taxon>Sphingomonadaceae</taxon>
        <taxon>Novosphingobium</taxon>
    </lineage>
</organism>
<keyword evidence="6" id="KW-1185">Reference proteome</keyword>
<dbReference type="GO" id="GO:0016301">
    <property type="term" value="F:kinase activity"/>
    <property type="evidence" value="ECO:0007669"/>
    <property type="project" value="UniProtKB-KW"/>
</dbReference>
<evidence type="ECO:0000259" key="3">
    <source>
        <dbReference type="Pfam" id="PF00156"/>
    </source>
</evidence>